<protein>
    <recommendedName>
        <fullName evidence="2">BTB domain-containing protein</fullName>
    </recommendedName>
</protein>
<evidence type="ECO:0000256" key="1">
    <source>
        <dbReference type="SAM" id="MobiDB-lite"/>
    </source>
</evidence>
<feature type="compositionally biased region" description="Basic and acidic residues" evidence="1">
    <location>
        <begin position="429"/>
        <end position="454"/>
    </location>
</feature>
<dbReference type="AlphaFoldDB" id="A0A6B2L3Q2"/>
<dbReference type="PANTHER" id="PTHR24413">
    <property type="entry name" value="SPECKLE-TYPE POZ PROTEIN"/>
    <property type="match status" value="1"/>
</dbReference>
<dbReference type="Gene3D" id="3.30.710.10">
    <property type="entry name" value="Potassium Channel Kv1.1, Chain A"/>
    <property type="match status" value="2"/>
</dbReference>
<dbReference type="CDD" id="cd18186">
    <property type="entry name" value="BTB_POZ_ZBTB_KLHL-like"/>
    <property type="match status" value="1"/>
</dbReference>
<sequence length="454" mass="51104">MANNDHTYPDVHCIIDEKNTVLGHSFILQERMPQLFEENPAIKKKKKKNPKKANNIEFIKSEQITVEALQRVMVYAYCGQVDYRTFNPSKAIEVIRAATVLKVERLNQMCQKYLQSSLNIENIYKLLKYADHMNVEKAKQICMEFALGNADFFTSASAESLGFKLYQEVTALMLRAHKGDKPGNATNEIQVTMDDTIVEDFKRIYAANATKDITFMIQGTEVKAHKAILLDHSTELNALVNQTDDQSHKISRTPGFISLDEKHSEVSAPAFEALLRLLYYSDEELDMVHACQLYMFSRDYNLVRLSLLIEKVISNGEIAVNNVIPVLGVAFNYLMNENPELQNKLKDQGMKFVVQHVDKVDFYPLGKMASVIATQILQQVQQVLTPSWKTLLECASQASASADVLVPSGPPPPADLPPPTLAEEGSTSEDPKAPKDNKKSKSTKKKDQTTKKKK</sequence>
<organism evidence="3">
    <name type="scientific">Arcella intermedia</name>
    <dbReference type="NCBI Taxonomy" id="1963864"/>
    <lineage>
        <taxon>Eukaryota</taxon>
        <taxon>Amoebozoa</taxon>
        <taxon>Tubulinea</taxon>
        <taxon>Elardia</taxon>
        <taxon>Arcellinida</taxon>
        <taxon>Sphaerothecina</taxon>
        <taxon>Arcellidae</taxon>
        <taxon>Arcella</taxon>
    </lineage>
</organism>
<dbReference type="InterPro" id="IPR011333">
    <property type="entry name" value="SKP1/BTB/POZ_sf"/>
</dbReference>
<reference evidence="3" key="1">
    <citation type="journal article" date="2020" name="J. Eukaryot. Microbiol.">
        <title>De novo Sequencing, Assembly and Annotation of the Transcriptome for the Free-Living Testate Amoeba Arcella intermedia.</title>
        <authorList>
            <person name="Ribeiro G.M."/>
            <person name="Porfirio-Sousa A.L."/>
            <person name="Maurer-Alcala X.X."/>
            <person name="Katz L.A."/>
            <person name="Lahr D.J.G."/>
        </authorList>
    </citation>
    <scope>NUCLEOTIDE SEQUENCE</scope>
</reference>
<dbReference type="PROSITE" id="PS50097">
    <property type="entry name" value="BTB"/>
    <property type="match status" value="1"/>
</dbReference>
<proteinExistence type="predicted"/>
<feature type="domain" description="BTB" evidence="2">
    <location>
        <begin position="211"/>
        <end position="287"/>
    </location>
</feature>
<name>A0A6B2L3Q2_9EUKA</name>
<dbReference type="Pfam" id="PF00651">
    <property type="entry name" value="BTB"/>
    <property type="match status" value="2"/>
</dbReference>
<evidence type="ECO:0000313" key="3">
    <source>
        <dbReference type="EMBL" id="NDV31555.1"/>
    </source>
</evidence>
<dbReference type="SUPFAM" id="SSF54695">
    <property type="entry name" value="POZ domain"/>
    <property type="match status" value="2"/>
</dbReference>
<dbReference type="EMBL" id="GIBP01002586">
    <property type="protein sequence ID" value="NDV31555.1"/>
    <property type="molecule type" value="Transcribed_RNA"/>
</dbReference>
<feature type="region of interest" description="Disordered" evidence="1">
    <location>
        <begin position="403"/>
        <end position="454"/>
    </location>
</feature>
<dbReference type="SMART" id="SM00225">
    <property type="entry name" value="BTB"/>
    <property type="match status" value="2"/>
</dbReference>
<feature type="compositionally biased region" description="Pro residues" evidence="1">
    <location>
        <begin position="408"/>
        <end position="420"/>
    </location>
</feature>
<dbReference type="InterPro" id="IPR000210">
    <property type="entry name" value="BTB/POZ_dom"/>
</dbReference>
<evidence type="ECO:0000259" key="2">
    <source>
        <dbReference type="PROSITE" id="PS50097"/>
    </source>
</evidence>
<accession>A0A6B2L3Q2</accession>